<evidence type="ECO:0000259" key="1">
    <source>
        <dbReference type="Pfam" id="PF00724"/>
    </source>
</evidence>
<dbReference type="CDD" id="cd02803">
    <property type="entry name" value="OYE_like_FMN_family"/>
    <property type="match status" value="1"/>
</dbReference>
<organism evidence="2 3">
    <name type="scientific">Paenibacillus rhizosphaerae</name>
    <dbReference type="NCBI Taxonomy" id="297318"/>
    <lineage>
        <taxon>Bacteria</taxon>
        <taxon>Bacillati</taxon>
        <taxon>Bacillota</taxon>
        <taxon>Bacilli</taxon>
        <taxon>Bacillales</taxon>
        <taxon>Paenibacillaceae</taxon>
        <taxon>Paenibacillus</taxon>
    </lineage>
</organism>
<name>A0A1R1EMY3_9BACL</name>
<dbReference type="InterPro" id="IPR013785">
    <property type="entry name" value="Aldolase_TIM"/>
</dbReference>
<dbReference type="GO" id="GO:0005829">
    <property type="term" value="C:cytosol"/>
    <property type="evidence" value="ECO:0007669"/>
    <property type="project" value="TreeGrafter"/>
</dbReference>
<dbReference type="Gene3D" id="3.20.20.70">
    <property type="entry name" value="Aldolase class I"/>
    <property type="match status" value="1"/>
</dbReference>
<evidence type="ECO:0000313" key="2">
    <source>
        <dbReference type="EMBL" id="OMF53160.1"/>
    </source>
</evidence>
<dbReference type="Pfam" id="PF00724">
    <property type="entry name" value="Oxidored_FMN"/>
    <property type="match status" value="1"/>
</dbReference>
<dbReference type="AlphaFoldDB" id="A0A1R1EMY3"/>
<gene>
    <name evidence="2" type="ORF">BK138_19880</name>
</gene>
<dbReference type="InterPro" id="IPR001155">
    <property type="entry name" value="OxRdtase_FMN_N"/>
</dbReference>
<dbReference type="SUPFAM" id="SSF51395">
    <property type="entry name" value="FMN-linked oxidoreductases"/>
    <property type="match status" value="1"/>
</dbReference>
<dbReference type="GO" id="GO:0010181">
    <property type="term" value="F:FMN binding"/>
    <property type="evidence" value="ECO:0007669"/>
    <property type="project" value="InterPro"/>
</dbReference>
<dbReference type="GO" id="GO:0016491">
    <property type="term" value="F:oxidoreductase activity"/>
    <property type="evidence" value="ECO:0007669"/>
    <property type="project" value="InterPro"/>
</dbReference>
<proteinExistence type="predicted"/>
<dbReference type="PANTHER" id="PTHR22893:SF55">
    <property type="entry name" value="OXIDOREDUCTASE-RELATED"/>
    <property type="match status" value="1"/>
</dbReference>
<sequence>MKQYPNLFNGYMLGTLPLPNRAVLAPMTRTSAEPNGVANDRMARYYSRFAKGGFGLIITEGLYPDEEFSRSYHHQPGIASIAQADSWIPIIQAVHREGGKIIAQLMHAGALVQHDAFTPIAPSAVQPVGTMLEDHGGSGEFAVPKAMTLAEIRRTIEGFKQAALRAKYAGFDGVEIHAANGYLLDQFITDYTNRRTDDYGGATSRRIRFAVEVLRAIRSAVGPDYLVGVRISQGKVNDFDHKWAHGEEDAKIIFGELAAASASYLHTTEYKAWMPAFSDEGPTLAELAKRYSGLPVIANGKLGDPERAEQMLIAGAADLIAVGTSALANPDWVNKIREGGTPRAFDHRFLQPMATLKEEEVLG</sequence>
<reference evidence="2 3" key="1">
    <citation type="submission" date="2016-11" db="EMBL/GenBank/DDBJ databases">
        <title>Paenibacillus species isolates.</title>
        <authorList>
            <person name="Beno S.M."/>
        </authorList>
    </citation>
    <scope>NUCLEOTIDE SEQUENCE [LARGE SCALE GENOMIC DNA]</scope>
    <source>
        <strain evidence="2 3">FSL R5-0378</strain>
    </source>
</reference>
<dbReference type="Proteomes" id="UP000187172">
    <property type="component" value="Unassembled WGS sequence"/>
</dbReference>
<keyword evidence="3" id="KW-1185">Reference proteome</keyword>
<dbReference type="PANTHER" id="PTHR22893">
    <property type="entry name" value="NADH OXIDOREDUCTASE-RELATED"/>
    <property type="match status" value="1"/>
</dbReference>
<comment type="caution">
    <text evidence="2">The sequence shown here is derived from an EMBL/GenBank/DDBJ whole genome shotgun (WGS) entry which is preliminary data.</text>
</comment>
<dbReference type="InterPro" id="IPR045247">
    <property type="entry name" value="Oye-like"/>
</dbReference>
<dbReference type="EMBL" id="MRTP01000005">
    <property type="protein sequence ID" value="OMF53160.1"/>
    <property type="molecule type" value="Genomic_DNA"/>
</dbReference>
<feature type="domain" description="NADH:flavin oxidoreductase/NADH oxidase N-terminal" evidence="1">
    <location>
        <begin position="7"/>
        <end position="339"/>
    </location>
</feature>
<dbReference type="STRING" id="297318.BK138_19880"/>
<protein>
    <submittedName>
        <fullName evidence="2">NADH:flavin oxidoreductase</fullName>
    </submittedName>
</protein>
<evidence type="ECO:0000313" key="3">
    <source>
        <dbReference type="Proteomes" id="UP000187172"/>
    </source>
</evidence>
<dbReference type="RefSeq" id="WP_076172280.1">
    <property type="nucleotide sequence ID" value="NZ_MRTP01000005.1"/>
</dbReference>
<accession>A0A1R1EMY3</accession>